<comment type="caution">
    <text evidence="2">The sequence shown here is derived from an EMBL/GenBank/DDBJ whole genome shotgun (WGS) entry which is preliminary data.</text>
</comment>
<proteinExistence type="predicted"/>
<evidence type="ECO:0000313" key="2">
    <source>
        <dbReference type="EMBL" id="RIA47035.1"/>
    </source>
</evidence>
<evidence type="ECO:0000256" key="1">
    <source>
        <dbReference type="SAM" id="MobiDB-lite"/>
    </source>
</evidence>
<dbReference type="OrthoDB" id="9778629at2"/>
<protein>
    <submittedName>
        <fullName evidence="2">Uncharacterized ferritin-like protein (DUF455 family)</fullName>
    </submittedName>
</protein>
<gene>
    <name evidence="2" type="ORF">DFR49_1600</name>
</gene>
<dbReference type="EMBL" id="QXDC01000002">
    <property type="protein sequence ID" value="RIA47035.1"/>
    <property type="molecule type" value="Genomic_DNA"/>
</dbReference>
<dbReference type="SUPFAM" id="SSF47240">
    <property type="entry name" value="Ferritin-like"/>
    <property type="match status" value="1"/>
</dbReference>
<organism evidence="2 3">
    <name type="scientific">Hephaestia caeni</name>
    <dbReference type="NCBI Taxonomy" id="645617"/>
    <lineage>
        <taxon>Bacteria</taxon>
        <taxon>Pseudomonadati</taxon>
        <taxon>Pseudomonadota</taxon>
        <taxon>Alphaproteobacteria</taxon>
        <taxon>Sphingomonadales</taxon>
        <taxon>Sphingomonadaceae</taxon>
        <taxon>Hephaestia</taxon>
    </lineage>
</organism>
<dbReference type="InterPro" id="IPR011197">
    <property type="entry name" value="UCP012318"/>
</dbReference>
<keyword evidence="3" id="KW-1185">Reference proteome</keyword>
<dbReference type="RefSeq" id="WP_119035055.1">
    <property type="nucleotide sequence ID" value="NZ_QXDC01000002.1"/>
</dbReference>
<dbReference type="PANTHER" id="PTHR42782:SF2">
    <property type="entry name" value="3-OXOACYL-[ACYL-CARRIER-PROTEIN] SYNTHASE-LIKE PROTEIN"/>
    <property type="match status" value="1"/>
</dbReference>
<dbReference type="PIRSF" id="PIRSF012318">
    <property type="entry name" value="UCP012318"/>
    <property type="match status" value="1"/>
</dbReference>
<feature type="compositionally biased region" description="Low complexity" evidence="1">
    <location>
        <begin position="43"/>
        <end position="56"/>
    </location>
</feature>
<dbReference type="InterPro" id="IPR007402">
    <property type="entry name" value="DUF455"/>
</dbReference>
<name>A0A397PID9_9SPHN</name>
<feature type="region of interest" description="Disordered" evidence="1">
    <location>
        <begin position="43"/>
        <end position="70"/>
    </location>
</feature>
<dbReference type="InterPro" id="IPR009078">
    <property type="entry name" value="Ferritin-like_SF"/>
</dbReference>
<accession>A0A397PID9</accession>
<evidence type="ECO:0000313" key="3">
    <source>
        <dbReference type="Proteomes" id="UP000266568"/>
    </source>
</evidence>
<dbReference type="Proteomes" id="UP000266568">
    <property type="component" value="Unassembled WGS sequence"/>
</dbReference>
<dbReference type="Pfam" id="PF04305">
    <property type="entry name" value="DUF455"/>
    <property type="match status" value="1"/>
</dbReference>
<dbReference type="CDD" id="cd00657">
    <property type="entry name" value="Ferritin_like"/>
    <property type="match status" value="1"/>
</dbReference>
<sequence>MTQSIAHAARAVLLTADPAAKVRVARATARAWRLGRVRHDFDAPMPAMPARPAEPELLPPNRMPKRGRGGSERGRIALLHALAHIEFVAIDLAFDMAGRFGGGLPRSFVDDWIGVGADEAMHFALLDRRLRALGSRYGALPAHDGLWDAARETAHDVLARLAVVPMVLEARGLDVTPATVDRFRAAGDEASARILERIVRDEIRHVAAGTRWFESGCAENRFAPETHWQMLVARHFRGSLKPPFNDSARSAAGLTRDYYLPIADL</sequence>
<dbReference type="PANTHER" id="PTHR42782">
    <property type="entry name" value="SI:CH73-314G15.3"/>
    <property type="match status" value="1"/>
</dbReference>
<dbReference type="AlphaFoldDB" id="A0A397PID9"/>
<reference evidence="2 3" key="1">
    <citation type="submission" date="2018-08" db="EMBL/GenBank/DDBJ databases">
        <title>Genomic Encyclopedia of Type Strains, Phase IV (KMG-IV): sequencing the most valuable type-strain genomes for metagenomic binning, comparative biology and taxonomic classification.</title>
        <authorList>
            <person name="Goeker M."/>
        </authorList>
    </citation>
    <scope>NUCLEOTIDE SEQUENCE [LARGE SCALE GENOMIC DNA]</scope>
    <source>
        <strain evidence="2 3">DSM 25527</strain>
    </source>
</reference>